<proteinExistence type="predicted"/>
<reference evidence="2" key="1">
    <citation type="journal article" date="2019" name="Int. J. Syst. Evol. Microbiol.">
        <title>The Global Catalogue of Microorganisms (GCM) 10K type strain sequencing project: providing services to taxonomists for standard genome sequencing and annotation.</title>
        <authorList>
            <consortium name="The Broad Institute Genomics Platform"/>
            <consortium name="The Broad Institute Genome Sequencing Center for Infectious Disease"/>
            <person name="Wu L."/>
            <person name="Ma J."/>
        </authorList>
    </citation>
    <scope>NUCLEOTIDE SEQUENCE [LARGE SCALE GENOMIC DNA]</scope>
    <source>
        <strain evidence="2">CGMCC 4.7275</strain>
    </source>
</reference>
<gene>
    <name evidence="1" type="ORF">GCM10011583_69720</name>
</gene>
<sequence>MSVMTTSEIQLDDAFDLEIKEIKVIQEGQEVTATGFLCTLFTCSSLTCDTCTE</sequence>
<dbReference type="EMBL" id="BMMV01000035">
    <property type="protein sequence ID" value="GGK27766.1"/>
    <property type="molecule type" value="Genomic_DNA"/>
</dbReference>
<comment type="caution">
    <text evidence="1">The sequence shown here is derived from an EMBL/GenBank/DDBJ whole genome shotgun (WGS) entry which is preliminary data.</text>
</comment>
<evidence type="ECO:0008006" key="3">
    <source>
        <dbReference type="Google" id="ProtNLM"/>
    </source>
</evidence>
<keyword evidence="2" id="KW-1185">Reference proteome</keyword>
<organism evidence="1 2">
    <name type="scientific">Streptomyces camponoticapitis</name>
    <dbReference type="NCBI Taxonomy" id="1616125"/>
    <lineage>
        <taxon>Bacteria</taxon>
        <taxon>Bacillati</taxon>
        <taxon>Actinomycetota</taxon>
        <taxon>Actinomycetes</taxon>
        <taxon>Kitasatosporales</taxon>
        <taxon>Streptomycetaceae</taxon>
        <taxon>Streptomyces</taxon>
    </lineage>
</organism>
<evidence type="ECO:0000313" key="1">
    <source>
        <dbReference type="EMBL" id="GGK27766.1"/>
    </source>
</evidence>
<dbReference type="Proteomes" id="UP000660265">
    <property type="component" value="Unassembled WGS sequence"/>
</dbReference>
<protein>
    <recommendedName>
        <fullName evidence="3">Lantibiotic</fullName>
    </recommendedName>
</protein>
<accession>A0ABQ2EVH1</accession>
<evidence type="ECO:0000313" key="2">
    <source>
        <dbReference type="Proteomes" id="UP000660265"/>
    </source>
</evidence>
<name>A0ABQ2EVH1_9ACTN</name>